<feature type="compositionally biased region" description="Basic and acidic residues" evidence="12">
    <location>
        <begin position="818"/>
        <end position="829"/>
    </location>
</feature>
<dbReference type="InterPro" id="IPR029060">
    <property type="entry name" value="PIN-like_dom_sf"/>
</dbReference>
<keyword evidence="5" id="KW-0479">Metal-binding</keyword>
<evidence type="ECO:0000313" key="15">
    <source>
        <dbReference type="Proteomes" id="UP000887581"/>
    </source>
</evidence>
<evidence type="ECO:0000256" key="12">
    <source>
        <dbReference type="SAM" id="MobiDB-lite"/>
    </source>
</evidence>
<keyword evidence="9" id="KW-0460">Magnesium</keyword>
<evidence type="ECO:0000256" key="11">
    <source>
        <dbReference type="ARBA" id="ARBA00023242"/>
    </source>
</evidence>
<evidence type="ECO:0000259" key="13">
    <source>
        <dbReference type="SMART" id="SM00484"/>
    </source>
</evidence>
<evidence type="ECO:0000313" key="16">
    <source>
        <dbReference type="WBParaSite" id="sdigi.contig504.g8718.t1"/>
    </source>
</evidence>
<proteinExistence type="inferred from homology"/>
<evidence type="ECO:0000256" key="5">
    <source>
        <dbReference type="ARBA" id="ARBA00022723"/>
    </source>
</evidence>
<accession>A0A915Q326</accession>
<evidence type="ECO:0000259" key="14">
    <source>
        <dbReference type="SMART" id="SM00485"/>
    </source>
</evidence>
<dbReference type="SUPFAM" id="SSF88723">
    <property type="entry name" value="PIN domain-like"/>
    <property type="match status" value="1"/>
</dbReference>
<dbReference type="GO" id="GO:0016788">
    <property type="term" value="F:hydrolase activity, acting on ester bonds"/>
    <property type="evidence" value="ECO:0007669"/>
    <property type="project" value="InterPro"/>
</dbReference>
<feature type="domain" description="XPG-I" evidence="13">
    <location>
        <begin position="505"/>
        <end position="574"/>
    </location>
</feature>
<evidence type="ECO:0000256" key="9">
    <source>
        <dbReference type="ARBA" id="ARBA00022842"/>
    </source>
</evidence>
<dbReference type="InterPro" id="IPR006086">
    <property type="entry name" value="XPG-I_dom"/>
</dbReference>
<evidence type="ECO:0000256" key="3">
    <source>
        <dbReference type="ARBA" id="ARBA00005283"/>
    </source>
</evidence>
<dbReference type="GO" id="GO:0004520">
    <property type="term" value="F:DNA endonuclease activity"/>
    <property type="evidence" value="ECO:0007669"/>
    <property type="project" value="TreeGrafter"/>
</dbReference>
<feature type="domain" description="XPG N-terminal" evidence="14">
    <location>
        <begin position="1"/>
        <end position="98"/>
    </location>
</feature>
<dbReference type="SMART" id="SM00484">
    <property type="entry name" value="XPGI"/>
    <property type="match status" value="1"/>
</dbReference>
<dbReference type="AlphaFoldDB" id="A0A915Q326"/>
<evidence type="ECO:0000256" key="6">
    <source>
        <dbReference type="ARBA" id="ARBA00022759"/>
    </source>
</evidence>
<dbReference type="WBParaSite" id="sdigi.contig504.g8718.t1">
    <property type="protein sequence ID" value="sdigi.contig504.g8718.t1"/>
    <property type="gene ID" value="sdigi.contig504.g8718"/>
</dbReference>
<comment type="cofactor">
    <cofactor evidence="1">
        <name>Mg(2+)</name>
        <dbReference type="ChEBI" id="CHEBI:18420"/>
    </cofactor>
</comment>
<dbReference type="SMART" id="SM00485">
    <property type="entry name" value="XPGN"/>
    <property type="match status" value="1"/>
</dbReference>
<dbReference type="InterPro" id="IPR006085">
    <property type="entry name" value="XPG_DNA_repair_N"/>
</dbReference>
<dbReference type="GO" id="GO:0046872">
    <property type="term" value="F:metal ion binding"/>
    <property type="evidence" value="ECO:0007669"/>
    <property type="project" value="UniProtKB-KW"/>
</dbReference>
<keyword evidence="6" id="KW-0255">Endonuclease</keyword>
<comment type="subcellular location">
    <subcellularLocation>
        <location evidence="2">Nucleus</location>
    </subcellularLocation>
</comment>
<feature type="compositionally biased region" description="Polar residues" evidence="12">
    <location>
        <begin position="846"/>
        <end position="855"/>
    </location>
</feature>
<dbReference type="Pfam" id="PF00752">
    <property type="entry name" value="XPG_N"/>
    <property type="match status" value="1"/>
</dbReference>
<evidence type="ECO:0000256" key="10">
    <source>
        <dbReference type="ARBA" id="ARBA00023204"/>
    </source>
</evidence>
<dbReference type="InterPro" id="IPR006084">
    <property type="entry name" value="XPG/Rad2"/>
</dbReference>
<dbReference type="Gene3D" id="1.10.150.20">
    <property type="entry name" value="5' to 3' exonuclease, C-terminal subdomain"/>
    <property type="match status" value="1"/>
</dbReference>
<dbReference type="SMART" id="SM00279">
    <property type="entry name" value="HhH2"/>
    <property type="match status" value="1"/>
</dbReference>
<dbReference type="InterPro" id="IPR001044">
    <property type="entry name" value="XPG/Rad2_eukaryotes"/>
</dbReference>
<dbReference type="PANTHER" id="PTHR16171">
    <property type="entry name" value="DNA REPAIR PROTEIN COMPLEMENTING XP-G CELLS-RELATED"/>
    <property type="match status" value="1"/>
</dbReference>
<keyword evidence="15" id="KW-1185">Reference proteome</keyword>
<evidence type="ECO:0000256" key="4">
    <source>
        <dbReference type="ARBA" id="ARBA00022722"/>
    </source>
</evidence>
<name>A0A915Q326_9BILA</name>
<keyword evidence="7" id="KW-0227">DNA damage</keyword>
<comment type="similarity">
    <text evidence="3">Belongs to the XPG/RAD2 endonuclease family. XPG subfamily.</text>
</comment>
<dbReference type="GO" id="GO:0005634">
    <property type="term" value="C:nucleus"/>
    <property type="evidence" value="ECO:0007669"/>
    <property type="project" value="UniProtKB-SubCell"/>
</dbReference>
<evidence type="ECO:0000256" key="1">
    <source>
        <dbReference type="ARBA" id="ARBA00001946"/>
    </source>
</evidence>
<sequence>MGIQGLWQILEPVAEPITLESLEGKRLAIDISIWLHQAAHGYTEHQLNSKHPHLSLVLKRLGKLLFYKIRPLFVFDGPNVPIFKKKLLRDRQVKRYVEELTMTKAQKRILQQLASSQLLNYLGGEQQVNELSEIFALQSKKRRDNDLFDVSMPSTSKSEPTEENVLNNDESAIIYSSFESSRSSEFDQTEFDSLATRDERVDYLLAARDKVRSGLKLREVPSDSKAFSNLQIDRLLKRNRINEQLQLVKNEALKRRVFSTDGKRTCSSGNIRLAAMEGLDRMHIITDDSEVQIIDEEKEAKKKDLMDSLTWPLFLEKIKDEKGDKNTEEAGSSNAIKGEVFYGDDDDDDDALQEAIHASLLENEAREIDRFQTAVDSYAYETKGDMVERLRTAFSERDKDLHHDTWSSSESSDEFVEVPVELSEHTFEKGRSPSSTLEISSEYELRKCLIKDNEHMNETGKNINEPHDESAVEGLSTRINPVEAIDLFASTQEEGIYKDCQDLLRICGIPFVVAPGEAEAQCCELERLGLVQGIISDDSDVWLFGAAVVYKNMFNQKRRLQMYSIKTIQNHLGLSRWETIQIALLSGGDYTNGLEGVGVVSALELVSEFANALRQIDAEPSQQAFENLQRISAWLNHRGILGEQQDMKAEKFTENTRRLKLRRLIEKNNVTETLEAFPSREIFNAYAKPLVDNSTEKPKWRKIEMEQLESFVWEKLGWDSRHLKEQTNHSLLKWNEYLNPAAGGSGQSYQMHITSFAHRLQKSEDDQRLFLTARVQNALQRLVTIKNSRNQTLPENVGKDFTAEVKTISKRKRLSKSTVEKSTRGKREPTNVSTNKRKKLTETKNAKNTSITKDLQLSEESSDSDIY</sequence>
<dbReference type="SUPFAM" id="SSF47807">
    <property type="entry name" value="5' to 3' exonuclease, C-terminal subdomain"/>
    <property type="match status" value="1"/>
</dbReference>
<dbReference type="PRINTS" id="PR00066">
    <property type="entry name" value="XRODRMPGMNTG"/>
</dbReference>
<keyword evidence="8" id="KW-0378">Hydrolase</keyword>
<protein>
    <submittedName>
        <fullName evidence="16">Uncharacterized protein</fullName>
    </submittedName>
</protein>
<organism evidence="15 16">
    <name type="scientific">Setaria digitata</name>
    <dbReference type="NCBI Taxonomy" id="48799"/>
    <lineage>
        <taxon>Eukaryota</taxon>
        <taxon>Metazoa</taxon>
        <taxon>Ecdysozoa</taxon>
        <taxon>Nematoda</taxon>
        <taxon>Chromadorea</taxon>
        <taxon>Rhabditida</taxon>
        <taxon>Spirurina</taxon>
        <taxon>Spiruromorpha</taxon>
        <taxon>Filarioidea</taxon>
        <taxon>Setariidae</taxon>
        <taxon>Setaria</taxon>
    </lineage>
</organism>
<keyword evidence="4" id="KW-0540">Nuclease</keyword>
<dbReference type="PRINTS" id="PR00853">
    <property type="entry name" value="XPGRADSUPER"/>
</dbReference>
<keyword evidence="10" id="KW-0234">DNA repair</keyword>
<evidence type="ECO:0000256" key="8">
    <source>
        <dbReference type="ARBA" id="ARBA00022801"/>
    </source>
</evidence>
<evidence type="ECO:0000256" key="2">
    <source>
        <dbReference type="ARBA" id="ARBA00004123"/>
    </source>
</evidence>
<dbReference type="Gene3D" id="3.40.50.1010">
    <property type="entry name" value="5'-nuclease"/>
    <property type="match status" value="2"/>
</dbReference>
<dbReference type="Pfam" id="PF00867">
    <property type="entry name" value="XPG_I"/>
    <property type="match status" value="1"/>
</dbReference>
<keyword evidence="11" id="KW-0539">Nucleus</keyword>
<reference evidence="16" key="1">
    <citation type="submission" date="2022-11" db="UniProtKB">
        <authorList>
            <consortium name="WormBaseParasite"/>
        </authorList>
    </citation>
    <scope>IDENTIFICATION</scope>
</reference>
<dbReference type="InterPro" id="IPR019974">
    <property type="entry name" value="XPG_CS"/>
</dbReference>
<dbReference type="PROSITE" id="PS00842">
    <property type="entry name" value="XPG_2"/>
    <property type="match status" value="1"/>
</dbReference>
<dbReference type="InterPro" id="IPR008918">
    <property type="entry name" value="HhH2"/>
</dbReference>
<evidence type="ECO:0000256" key="7">
    <source>
        <dbReference type="ARBA" id="ARBA00022763"/>
    </source>
</evidence>
<dbReference type="CDD" id="cd09868">
    <property type="entry name" value="PIN_XPG_RAD2"/>
    <property type="match status" value="2"/>
</dbReference>
<feature type="region of interest" description="Disordered" evidence="12">
    <location>
        <begin position="812"/>
        <end position="867"/>
    </location>
</feature>
<dbReference type="InterPro" id="IPR036279">
    <property type="entry name" value="5-3_exonuclease_C_sf"/>
</dbReference>
<dbReference type="GO" id="GO:0003697">
    <property type="term" value="F:single-stranded DNA binding"/>
    <property type="evidence" value="ECO:0007669"/>
    <property type="project" value="InterPro"/>
</dbReference>
<dbReference type="PANTHER" id="PTHR16171:SF7">
    <property type="entry name" value="DNA REPAIR PROTEIN RAD2"/>
    <property type="match status" value="1"/>
</dbReference>
<dbReference type="GO" id="GO:0006289">
    <property type="term" value="P:nucleotide-excision repair"/>
    <property type="evidence" value="ECO:0007669"/>
    <property type="project" value="InterPro"/>
</dbReference>
<dbReference type="Proteomes" id="UP000887581">
    <property type="component" value="Unplaced"/>
</dbReference>